<dbReference type="EMBL" id="LSZW01000057">
    <property type="protein sequence ID" value="KXK65760.1"/>
    <property type="molecule type" value="Genomic_DNA"/>
</dbReference>
<dbReference type="Proteomes" id="UP000070366">
    <property type="component" value="Unassembled WGS sequence"/>
</dbReference>
<dbReference type="AlphaFoldDB" id="A0A136Q535"/>
<comment type="caution">
    <text evidence="1">The sequence shown here is derived from an EMBL/GenBank/DDBJ whole genome shotgun (WGS) entry which is preliminary data.</text>
</comment>
<evidence type="ECO:0000313" key="1">
    <source>
        <dbReference type="EMBL" id="KXK65760.1"/>
    </source>
</evidence>
<sequence>MQRNASALFTSCVIRRIFLMAEITKHFTFTVRCFFVYDISLYP</sequence>
<reference evidence="1 2" key="1">
    <citation type="submission" date="2016-02" db="EMBL/GenBank/DDBJ databases">
        <authorList>
            <person name="Wen L."/>
            <person name="He K."/>
            <person name="Yang H."/>
        </authorList>
    </citation>
    <scope>NUCLEOTIDE SEQUENCE [LARGE SCALE GENOMIC DNA]</scope>
    <source>
        <strain evidence="1 2">DSM 22607</strain>
    </source>
</reference>
<accession>A0A136Q535</accession>
<keyword evidence="2" id="KW-1185">Reference proteome</keyword>
<gene>
    <name evidence="1" type="ORF">HMPREF3293_01482</name>
</gene>
<name>A0A136Q535_9FIRM</name>
<organism evidence="1 2">
    <name type="scientific">Christensenella minuta</name>
    <dbReference type="NCBI Taxonomy" id="626937"/>
    <lineage>
        <taxon>Bacteria</taxon>
        <taxon>Bacillati</taxon>
        <taxon>Bacillota</taxon>
        <taxon>Clostridia</taxon>
        <taxon>Christensenellales</taxon>
        <taxon>Christensenellaceae</taxon>
        <taxon>Christensenella</taxon>
    </lineage>
</organism>
<protein>
    <submittedName>
        <fullName evidence="1">Uncharacterized protein</fullName>
    </submittedName>
</protein>
<dbReference type="STRING" id="626937.HMPREF3293_01482"/>
<proteinExistence type="predicted"/>
<evidence type="ECO:0000313" key="2">
    <source>
        <dbReference type="Proteomes" id="UP000070366"/>
    </source>
</evidence>